<dbReference type="EMBL" id="JARAKH010000222">
    <property type="protein sequence ID" value="KAK8374780.1"/>
    <property type="molecule type" value="Genomic_DNA"/>
</dbReference>
<gene>
    <name evidence="2" type="ORF">O3P69_011802</name>
</gene>
<dbReference type="AlphaFoldDB" id="A0AAW0SHB8"/>
<reference evidence="2 3" key="1">
    <citation type="submission" date="2023-03" db="EMBL/GenBank/DDBJ databases">
        <title>High-quality genome of Scylla paramamosain provides insights in environmental adaptation.</title>
        <authorList>
            <person name="Zhang L."/>
        </authorList>
    </citation>
    <scope>NUCLEOTIDE SEQUENCE [LARGE SCALE GENOMIC DNA]</scope>
    <source>
        <strain evidence="2">LZ_2023a</strain>
        <tissue evidence="2">Muscle</tissue>
    </source>
</reference>
<evidence type="ECO:0000313" key="2">
    <source>
        <dbReference type="EMBL" id="KAK8374780.1"/>
    </source>
</evidence>
<keyword evidence="3" id="KW-1185">Reference proteome</keyword>
<feature type="compositionally biased region" description="Polar residues" evidence="1">
    <location>
        <begin position="223"/>
        <end position="232"/>
    </location>
</feature>
<sequence length="232" mass="25256">MGLLPPQDTRSIAEALRKTSQPLTQRTQLCTEAGTGFSQHLTWSLQQKEVTPASSTTAIYPPRSLSLSLPAGHIDTQRRVPKVKKIFLTKAAVTTDVKKIFLTKAAVTTDVKKILLTKAAVTTDVKKILLTKAAVTTDVKKILLTKAAVTTDVKKILLTKAAVTTDVKKILLTKAAVTTDARKAATPCLKTGSRGSVTVSELRKLKPSLRHEQRRAILDKQANKQTNKQGQR</sequence>
<feature type="region of interest" description="Disordered" evidence="1">
    <location>
        <begin position="204"/>
        <end position="232"/>
    </location>
</feature>
<evidence type="ECO:0000313" key="3">
    <source>
        <dbReference type="Proteomes" id="UP001487740"/>
    </source>
</evidence>
<protein>
    <submittedName>
        <fullName evidence="2">Uncharacterized protein</fullName>
    </submittedName>
</protein>
<organism evidence="2 3">
    <name type="scientific">Scylla paramamosain</name>
    <name type="common">Mud crab</name>
    <dbReference type="NCBI Taxonomy" id="85552"/>
    <lineage>
        <taxon>Eukaryota</taxon>
        <taxon>Metazoa</taxon>
        <taxon>Ecdysozoa</taxon>
        <taxon>Arthropoda</taxon>
        <taxon>Crustacea</taxon>
        <taxon>Multicrustacea</taxon>
        <taxon>Malacostraca</taxon>
        <taxon>Eumalacostraca</taxon>
        <taxon>Eucarida</taxon>
        <taxon>Decapoda</taxon>
        <taxon>Pleocyemata</taxon>
        <taxon>Brachyura</taxon>
        <taxon>Eubrachyura</taxon>
        <taxon>Portunoidea</taxon>
        <taxon>Portunidae</taxon>
        <taxon>Portuninae</taxon>
        <taxon>Scylla</taxon>
    </lineage>
</organism>
<proteinExistence type="predicted"/>
<name>A0AAW0SHB8_SCYPA</name>
<evidence type="ECO:0000256" key="1">
    <source>
        <dbReference type="SAM" id="MobiDB-lite"/>
    </source>
</evidence>
<comment type="caution">
    <text evidence="2">The sequence shown here is derived from an EMBL/GenBank/DDBJ whole genome shotgun (WGS) entry which is preliminary data.</text>
</comment>
<feature type="compositionally biased region" description="Basic and acidic residues" evidence="1">
    <location>
        <begin position="204"/>
        <end position="222"/>
    </location>
</feature>
<accession>A0AAW0SHB8</accession>
<dbReference type="Proteomes" id="UP001487740">
    <property type="component" value="Unassembled WGS sequence"/>
</dbReference>